<organism evidence="2 3">
    <name type="scientific">Pseudomonas hormoni</name>
    <dbReference type="NCBI Taxonomy" id="3093767"/>
    <lineage>
        <taxon>Bacteria</taxon>
        <taxon>Pseudomonadati</taxon>
        <taxon>Pseudomonadota</taxon>
        <taxon>Gammaproteobacteria</taxon>
        <taxon>Pseudomonadales</taxon>
        <taxon>Pseudomonadaceae</taxon>
        <taxon>Pseudomonas</taxon>
    </lineage>
</organism>
<dbReference type="EMBL" id="CP075566">
    <property type="protein sequence ID" value="QVW23292.1"/>
    <property type="molecule type" value="Genomic_DNA"/>
</dbReference>
<dbReference type="Proteomes" id="UP000681155">
    <property type="component" value="Chromosome"/>
</dbReference>
<sequence length="229" mass="25957">MSTLKNILTTFAMLLIPLTTYATQVIDETPWPLATLLTPKSLSNVAVERRPLFVIAFVHDDVHETTISSLFSHHLVPLIKELQETTGRKVSVRLVRDEPPYTNYAYKGASQTSYDGWRELGTHYRDKNNLPVNRTTKFILLTKDYMNDETAGLAVSGQQFAIASLVHKQVVGHEIGHLLDAQHELSEERFYGWICETFMIPKVNPLKGNCEVFTDPNRSRINAYLANVP</sequence>
<accession>A0ABX8EUM7</accession>
<proteinExistence type="predicted"/>
<feature type="chain" id="PRO_5047506832" evidence="1">
    <location>
        <begin position="23"/>
        <end position="229"/>
    </location>
</feature>
<name>A0ABX8EUM7_9PSED</name>
<evidence type="ECO:0000313" key="3">
    <source>
        <dbReference type="Proteomes" id="UP000681155"/>
    </source>
</evidence>
<keyword evidence="1" id="KW-0732">Signal</keyword>
<gene>
    <name evidence="2" type="ORF">KJF94_26165</name>
</gene>
<dbReference type="RefSeq" id="WP_214379909.1">
    <property type="nucleotide sequence ID" value="NZ_CP075566.1"/>
</dbReference>
<keyword evidence="3" id="KW-1185">Reference proteome</keyword>
<reference evidence="2 3" key="1">
    <citation type="submission" date="2021-05" db="EMBL/GenBank/DDBJ databases">
        <title>Complete genome of the cytokinin-producing biocontrol strain Pseudomonas fluorescens G20-18.</title>
        <authorList>
            <person name="Nielsen T.K."/>
            <person name="Mekureyaw M.F."/>
            <person name="Hansen L.H."/>
            <person name="Nicolaisen M.H."/>
            <person name="Roitsch T.G."/>
            <person name="Hennessy R.C."/>
        </authorList>
    </citation>
    <scope>NUCLEOTIDE SEQUENCE [LARGE SCALE GENOMIC DNA]</scope>
    <source>
        <strain evidence="2 3">G20-18</strain>
    </source>
</reference>
<evidence type="ECO:0000313" key="2">
    <source>
        <dbReference type="EMBL" id="QVW23292.1"/>
    </source>
</evidence>
<feature type="signal peptide" evidence="1">
    <location>
        <begin position="1"/>
        <end position="22"/>
    </location>
</feature>
<evidence type="ECO:0000256" key="1">
    <source>
        <dbReference type="SAM" id="SignalP"/>
    </source>
</evidence>
<protein>
    <submittedName>
        <fullName evidence="2">Uncharacterized protein</fullName>
    </submittedName>
</protein>